<dbReference type="AlphaFoldDB" id="A0A177HN66"/>
<dbReference type="SUPFAM" id="SSF46785">
    <property type="entry name" value="Winged helix' DNA-binding domain"/>
    <property type="match status" value="1"/>
</dbReference>
<sequence length="126" mass="13972">MCGSESTRDAVHLDLIGKCKLAYPVVVADDLFKALADPTRRTILDELAEKSGQTLFEICSRLSMKHQLGISRQGVSQHLAVLEAAGLVETRREGRYKFHDLNTAPLRQIAERWLVPDTSGPEKSTP</sequence>
<proteinExistence type="predicted"/>
<dbReference type="InterPro" id="IPR036388">
    <property type="entry name" value="WH-like_DNA-bd_sf"/>
</dbReference>
<evidence type="ECO:0000313" key="5">
    <source>
        <dbReference type="EMBL" id="OAH12451.1"/>
    </source>
</evidence>
<protein>
    <submittedName>
        <fullName evidence="5">Transcriptional repressor SdpR</fullName>
    </submittedName>
</protein>
<dbReference type="Pfam" id="PF12840">
    <property type="entry name" value="HTH_20"/>
    <property type="match status" value="1"/>
</dbReference>
<dbReference type="Gene3D" id="1.10.10.10">
    <property type="entry name" value="Winged helix-like DNA-binding domain superfamily/Winged helix DNA-binding domain"/>
    <property type="match status" value="1"/>
</dbReference>
<dbReference type="PANTHER" id="PTHR33154:SF33">
    <property type="entry name" value="TRANSCRIPTIONAL REPRESSOR SDPR"/>
    <property type="match status" value="1"/>
</dbReference>
<evidence type="ECO:0000256" key="2">
    <source>
        <dbReference type="ARBA" id="ARBA00023125"/>
    </source>
</evidence>
<dbReference type="InterPro" id="IPR001845">
    <property type="entry name" value="HTH_ArsR_DNA-bd_dom"/>
</dbReference>
<organism evidence="5 6">
    <name type="scientific">Streptomyces jeddahensis</name>
    <dbReference type="NCBI Taxonomy" id="1716141"/>
    <lineage>
        <taxon>Bacteria</taxon>
        <taxon>Bacillati</taxon>
        <taxon>Actinomycetota</taxon>
        <taxon>Actinomycetes</taxon>
        <taxon>Kitasatosporales</taxon>
        <taxon>Streptomycetaceae</taxon>
        <taxon>Streptomyces</taxon>
    </lineage>
</organism>
<evidence type="ECO:0000313" key="6">
    <source>
        <dbReference type="Proteomes" id="UP000077381"/>
    </source>
</evidence>
<dbReference type="InterPro" id="IPR011991">
    <property type="entry name" value="ArsR-like_HTH"/>
</dbReference>
<dbReference type="CDD" id="cd00090">
    <property type="entry name" value="HTH_ARSR"/>
    <property type="match status" value="1"/>
</dbReference>
<dbReference type="PATRIC" id="fig|1716141.3.peg.4344"/>
<reference evidence="5 6" key="1">
    <citation type="submission" date="2015-12" db="EMBL/GenBank/DDBJ databases">
        <title>Genome sequence of Streptomyces sp. G25.</title>
        <authorList>
            <person name="Poehlein A."/>
            <person name="Roettig A."/>
            <person name="Hiessl S."/>
            <person name="Hauschild P."/>
            <person name="Schauer J."/>
            <person name="Madkour M.H."/>
            <person name="Al-Ansari A.M."/>
            <person name="Almakishah N.H."/>
            <person name="Steinbuechel A."/>
            <person name="Daniel R."/>
        </authorList>
    </citation>
    <scope>NUCLEOTIDE SEQUENCE [LARGE SCALE GENOMIC DNA]</scope>
    <source>
        <strain evidence="6">G25(2015)</strain>
    </source>
</reference>
<dbReference type="InterPro" id="IPR036390">
    <property type="entry name" value="WH_DNA-bd_sf"/>
</dbReference>
<dbReference type="PRINTS" id="PR00778">
    <property type="entry name" value="HTHARSR"/>
</dbReference>
<keyword evidence="1" id="KW-0805">Transcription regulation</keyword>
<comment type="caution">
    <text evidence="5">The sequence shown here is derived from an EMBL/GenBank/DDBJ whole genome shotgun (WGS) entry which is preliminary data.</text>
</comment>
<dbReference type="PROSITE" id="PS50987">
    <property type="entry name" value="HTH_ARSR_2"/>
    <property type="match status" value="1"/>
</dbReference>
<evidence type="ECO:0000259" key="4">
    <source>
        <dbReference type="PROSITE" id="PS50987"/>
    </source>
</evidence>
<evidence type="ECO:0000256" key="1">
    <source>
        <dbReference type="ARBA" id="ARBA00023015"/>
    </source>
</evidence>
<evidence type="ECO:0000256" key="3">
    <source>
        <dbReference type="ARBA" id="ARBA00023163"/>
    </source>
</evidence>
<dbReference type="Proteomes" id="UP000077381">
    <property type="component" value="Unassembled WGS sequence"/>
</dbReference>
<dbReference type="GO" id="GO:0003700">
    <property type="term" value="F:DNA-binding transcription factor activity"/>
    <property type="evidence" value="ECO:0007669"/>
    <property type="project" value="InterPro"/>
</dbReference>
<dbReference type="PANTHER" id="PTHR33154">
    <property type="entry name" value="TRANSCRIPTIONAL REGULATOR, ARSR FAMILY"/>
    <property type="match status" value="1"/>
</dbReference>
<keyword evidence="6" id="KW-1185">Reference proteome</keyword>
<dbReference type="STRING" id="1716141.STSP_41280"/>
<name>A0A177HN66_9ACTN</name>
<keyword evidence="2" id="KW-0238">DNA-binding</keyword>
<feature type="domain" description="HTH arsR-type" evidence="4">
    <location>
        <begin position="21"/>
        <end position="121"/>
    </location>
</feature>
<dbReference type="GO" id="GO:0003677">
    <property type="term" value="F:DNA binding"/>
    <property type="evidence" value="ECO:0007669"/>
    <property type="project" value="UniProtKB-KW"/>
</dbReference>
<dbReference type="NCBIfam" id="NF033788">
    <property type="entry name" value="HTH_metalloreg"/>
    <property type="match status" value="1"/>
</dbReference>
<accession>A0A177HN66</accession>
<dbReference type="InterPro" id="IPR051081">
    <property type="entry name" value="HTH_MetalResp_TranReg"/>
</dbReference>
<dbReference type="EMBL" id="LOHS01000089">
    <property type="protein sequence ID" value="OAH12451.1"/>
    <property type="molecule type" value="Genomic_DNA"/>
</dbReference>
<dbReference type="SMART" id="SM00418">
    <property type="entry name" value="HTH_ARSR"/>
    <property type="match status" value="1"/>
</dbReference>
<keyword evidence="3" id="KW-0804">Transcription</keyword>
<gene>
    <name evidence="5" type="primary">sdpR_1</name>
    <name evidence="5" type="ORF">STSP_41280</name>
</gene>